<evidence type="ECO:0000256" key="3">
    <source>
        <dbReference type="ARBA" id="ARBA00022989"/>
    </source>
</evidence>
<dbReference type="InterPro" id="IPR050932">
    <property type="entry name" value="TM2D1-3-like"/>
</dbReference>
<keyword evidence="4 5" id="KW-0472">Membrane</keyword>
<keyword evidence="3 5" id="KW-1133">Transmembrane helix</keyword>
<evidence type="ECO:0000256" key="4">
    <source>
        <dbReference type="ARBA" id="ARBA00023136"/>
    </source>
</evidence>
<gene>
    <name evidence="7" type="ORF">SAMN04489759_11366</name>
</gene>
<evidence type="ECO:0000313" key="8">
    <source>
        <dbReference type="Proteomes" id="UP000199399"/>
    </source>
</evidence>
<dbReference type="AlphaFoldDB" id="A0A1G7XVV6"/>
<evidence type="ECO:0000259" key="6">
    <source>
        <dbReference type="Pfam" id="PF05154"/>
    </source>
</evidence>
<dbReference type="EMBL" id="FNBP01000013">
    <property type="protein sequence ID" value="SDG87880.1"/>
    <property type="molecule type" value="Genomic_DNA"/>
</dbReference>
<evidence type="ECO:0000256" key="5">
    <source>
        <dbReference type="SAM" id="Phobius"/>
    </source>
</evidence>
<keyword evidence="2 5" id="KW-0812">Transmembrane</keyword>
<name>A0A1G7XVV6_9RHOB</name>
<dbReference type="Proteomes" id="UP000199399">
    <property type="component" value="Unassembled WGS sequence"/>
</dbReference>
<dbReference type="OrthoDB" id="2004788at2"/>
<dbReference type="InterPro" id="IPR007829">
    <property type="entry name" value="TM2"/>
</dbReference>
<evidence type="ECO:0000256" key="1">
    <source>
        <dbReference type="ARBA" id="ARBA00004141"/>
    </source>
</evidence>
<dbReference type="STRING" id="218672.SAMN04489759_11366"/>
<feature type="domain" description="TM2" evidence="6">
    <location>
        <begin position="19"/>
        <end position="68"/>
    </location>
</feature>
<reference evidence="8" key="1">
    <citation type="submission" date="2016-10" db="EMBL/GenBank/DDBJ databases">
        <authorList>
            <person name="Varghese N."/>
            <person name="Submissions S."/>
        </authorList>
    </citation>
    <scope>NUCLEOTIDE SEQUENCE [LARGE SCALE GENOMIC DNA]</scope>
    <source>
        <strain evidence="8">DSM 16477</strain>
    </source>
</reference>
<protein>
    <submittedName>
        <fullName evidence="7">TM2 domain-containing membrane protein YozV</fullName>
    </submittedName>
</protein>
<dbReference type="Pfam" id="PF05154">
    <property type="entry name" value="TM2"/>
    <property type="match status" value="1"/>
</dbReference>
<keyword evidence="8" id="KW-1185">Reference proteome</keyword>
<evidence type="ECO:0000256" key="2">
    <source>
        <dbReference type="ARBA" id="ARBA00022692"/>
    </source>
</evidence>
<accession>A0A1G7XVV6</accession>
<proteinExistence type="predicted"/>
<comment type="subcellular location">
    <subcellularLocation>
        <location evidence="1">Membrane</location>
        <topology evidence="1">Multi-pass membrane protein</topology>
    </subcellularLocation>
</comment>
<dbReference type="GO" id="GO:0016020">
    <property type="term" value="C:membrane"/>
    <property type="evidence" value="ECO:0007669"/>
    <property type="project" value="UniProtKB-SubCell"/>
</dbReference>
<feature type="transmembrane region" description="Helical" evidence="5">
    <location>
        <begin position="21"/>
        <end position="42"/>
    </location>
</feature>
<organism evidence="7 8">
    <name type="scientific">Sulfitobacter delicatus</name>
    <dbReference type="NCBI Taxonomy" id="218672"/>
    <lineage>
        <taxon>Bacteria</taxon>
        <taxon>Pseudomonadati</taxon>
        <taxon>Pseudomonadota</taxon>
        <taxon>Alphaproteobacteria</taxon>
        <taxon>Rhodobacterales</taxon>
        <taxon>Roseobacteraceae</taxon>
        <taxon>Sulfitobacter</taxon>
    </lineage>
</organism>
<feature type="transmembrane region" description="Helical" evidence="5">
    <location>
        <begin position="48"/>
        <end position="80"/>
    </location>
</feature>
<dbReference type="RefSeq" id="WP_093743943.1">
    <property type="nucleotide sequence ID" value="NZ_FNBP01000013.1"/>
</dbReference>
<evidence type="ECO:0000313" key="7">
    <source>
        <dbReference type="EMBL" id="SDG87880.1"/>
    </source>
</evidence>
<sequence length="117" mass="12800">MTLSTEQQILIEQRVTNEAKSIVVAYLLWACLGWFGAHRFYLDKTGSAVAMLVLSLFSFVTMAIVIGIFTFAVVAIWVVVDAFLIPGMINSERSKLRDQLTSNASITNAAVQNTAAV</sequence>
<dbReference type="PANTHER" id="PTHR21016:SF25">
    <property type="entry name" value="TM2 DOMAIN-CONTAINING PROTEIN DDB_G0277895-RELATED"/>
    <property type="match status" value="1"/>
</dbReference>
<dbReference type="PANTHER" id="PTHR21016">
    <property type="entry name" value="BETA-AMYLOID BINDING PROTEIN-RELATED"/>
    <property type="match status" value="1"/>
</dbReference>